<organism evidence="1 2">
    <name type="scientific">Sphaerobolus stellatus (strain SS14)</name>
    <dbReference type="NCBI Taxonomy" id="990650"/>
    <lineage>
        <taxon>Eukaryota</taxon>
        <taxon>Fungi</taxon>
        <taxon>Dikarya</taxon>
        <taxon>Basidiomycota</taxon>
        <taxon>Agaricomycotina</taxon>
        <taxon>Agaricomycetes</taxon>
        <taxon>Phallomycetidae</taxon>
        <taxon>Geastrales</taxon>
        <taxon>Sphaerobolaceae</taxon>
        <taxon>Sphaerobolus</taxon>
    </lineage>
</organism>
<proteinExistence type="predicted"/>
<protein>
    <submittedName>
        <fullName evidence="1">Uncharacterized protein</fullName>
    </submittedName>
</protein>
<name>A0A0C9V457_SPHS4</name>
<dbReference type="Gene3D" id="3.40.50.720">
    <property type="entry name" value="NAD(P)-binding Rossmann-like Domain"/>
    <property type="match status" value="1"/>
</dbReference>
<keyword evidence="2" id="KW-1185">Reference proteome</keyword>
<dbReference type="Proteomes" id="UP000054279">
    <property type="component" value="Unassembled WGS sequence"/>
</dbReference>
<sequence>SWVLLDMAARCMADVVIANPVDGPSTIVHLVHPKPVSLSSIIQIVSDELSVPTVPYEQWLRTLEGIGKSPSGHDESFSESQAVIDVPALQLLNFYERVGSIARSESNGKNVGEAFGLPCLSISHALSLSPTLSANDVRMLGETM</sequence>
<accession>A0A0C9V457</accession>
<dbReference type="AlphaFoldDB" id="A0A0C9V457"/>
<evidence type="ECO:0000313" key="1">
    <source>
        <dbReference type="EMBL" id="KIJ36517.1"/>
    </source>
</evidence>
<dbReference type="HOGENOM" id="CLU_1801163_0_0_1"/>
<dbReference type="EMBL" id="KN837177">
    <property type="protein sequence ID" value="KIJ36517.1"/>
    <property type="molecule type" value="Genomic_DNA"/>
</dbReference>
<feature type="non-terminal residue" evidence="1">
    <location>
        <position position="1"/>
    </location>
</feature>
<gene>
    <name evidence="1" type="ORF">M422DRAFT_179334</name>
</gene>
<reference evidence="1 2" key="1">
    <citation type="submission" date="2014-06" db="EMBL/GenBank/DDBJ databases">
        <title>Evolutionary Origins and Diversification of the Mycorrhizal Mutualists.</title>
        <authorList>
            <consortium name="DOE Joint Genome Institute"/>
            <consortium name="Mycorrhizal Genomics Consortium"/>
            <person name="Kohler A."/>
            <person name="Kuo A."/>
            <person name="Nagy L.G."/>
            <person name="Floudas D."/>
            <person name="Copeland A."/>
            <person name="Barry K.W."/>
            <person name="Cichocki N."/>
            <person name="Veneault-Fourrey C."/>
            <person name="LaButti K."/>
            <person name="Lindquist E.A."/>
            <person name="Lipzen A."/>
            <person name="Lundell T."/>
            <person name="Morin E."/>
            <person name="Murat C."/>
            <person name="Riley R."/>
            <person name="Ohm R."/>
            <person name="Sun H."/>
            <person name="Tunlid A."/>
            <person name="Henrissat B."/>
            <person name="Grigoriev I.V."/>
            <person name="Hibbett D.S."/>
            <person name="Martin F."/>
        </authorList>
    </citation>
    <scope>NUCLEOTIDE SEQUENCE [LARGE SCALE GENOMIC DNA]</scope>
    <source>
        <strain evidence="1 2">SS14</strain>
    </source>
</reference>
<evidence type="ECO:0000313" key="2">
    <source>
        <dbReference type="Proteomes" id="UP000054279"/>
    </source>
</evidence>